<evidence type="ECO:0000313" key="15">
    <source>
        <dbReference type="EMBL" id="KAK9699130.1"/>
    </source>
</evidence>
<dbReference type="GO" id="GO:0016705">
    <property type="term" value="F:oxidoreductase activity, acting on paired donors, with incorporation or reduction of molecular oxygen"/>
    <property type="evidence" value="ECO:0007669"/>
    <property type="project" value="InterPro"/>
</dbReference>
<keyword evidence="9 12" id="KW-0503">Monooxygenase</keyword>
<evidence type="ECO:0000256" key="1">
    <source>
        <dbReference type="ARBA" id="ARBA00004370"/>
    </source>
</evidence>
<comment type="subcellular location">
    <subcellularLocation>
        <location evidence="1">Membrane</location>
    </subcellularLocation>
</comment>
<keyword evidence="13" id="KW-0175">Coiled coil</keyword>
<proteinExistence type="inferred from homology"/>
<comment type="cofactor">
    <cofactor evidence="11">
        <name>heme</name>
        <dbReference type="ChEBI" id="CHEBI:30413"/>
    </cofactor>
</comment>
<dbReference type="AlphaFoldDB" id="A0AAW1J8N5"/>
<gene>
    <name evidence="15" type="ORF">RND81_08G155100</name>
</gene>
<keyword evidence="4 14" id="KW-0812">Transmembrane</keyword>
<dbReference type="GO" id="GO:0004497">
    <property type="term" value="F:monooxygenase activity"/>
    <property type="evidence" value="ECO:0007669"/>
    <property type="project" value="UniProtKB-KW"/>
</dbReference>
<feature type="transmembrane region" description="Helical" evidence="14">
    <location>
        <begin position="7"/>
        <end position="31"/>
    </location>
</feature>
<dbReference type="InterPro" id="IPR050665">
    <property type="entry name" value="Cytochrome_P450_Monooxygen"/>
</dbReference>
<dbReference type="GO" id="GO:0020037">
    <property type="term" value="F:heme binding"/>
    <property type="evidence" value="ECO:0007669"/>
    <property type="project" value="InterPro"/>
</dbReference>
<evidence type="ECO:0000256" key="7">
    <source>
        <dbReference type="ARBA" id="ARBA00023002"/>
    </source>
</evidence>
<sequence>MESIKIAYIITSIGCIVIVTWVLNTLKWVWFEPKKLEKCLRKQGLQGNSYKVLFGDMKESSRLRNEALAKPMPFDNHYFPRINPFVHQLLNIYVRHRGRGTNCFMWTGPVPTLQIGEPELVREVFNRMHEFQKPKTNTFSSLLATGLVSYEGDKWAKHRRLINPAFHVEKLKLMVPAFRESIVAMVNEWEQRVPEDGNAEIDVWPHLGRLTGDVISKAAFGTNYGDGVRIFELLSLQKELVLSSLKYSFVPGYKYLPTKLNKEMKEVNKEIQKLLKNVIQNRKKAMEAGERAKDDLLGLLMDSNYKESLLEGDGKNKKLIMSFQDLIDECKLFFLAGHETTAVLLVWTLILLGKHQDWQAKARDEVLATFGMAEPTNYDALNRLKIVPMILNEVLRLYPPVVSAYRKLFKSETKLGNLVIPPGVGISLLTIQANRDPKVWGEDASEFRPDRFAEGLVKATKGNVAFFPFGWGPRICIGQNFALTESKMAVAMILQRFTFDLSPSYTHAPSGLITLNPQYGAPLMFRRR</sequence>
<evidence type="ECO:0000256" key="2">
    <source>
        <dbReference type="ARBA" id="ARBA00010617"/>
    </source>
</evidence>
<dbReference type="Gene3D" id="1.10.630.10">
    <property type="entry name" value="Cytochrome P450"/>
    <property type="match status" value="1"/>
</dbReference>
<evidence type="ECO:0000256" key="8">
    <source>
        <dbReference type="ARBA" id="ARBA00023004"/>
    </source>
</evidence>
<dbReference type="PANTHER" id="PTHR24282:SF255">
    <property type="entry name" value="CYTOCHROME P450 72A11-RELATED"/>
    <property type="match status" value="1"/>
</dbReference>
<dbReference type="GO" id="GO:0016020">
    <property type="term" value="C:membrane"/>
    <property type="evidence" value="ECO:0007669"/>
    <property type="project" value="UniProtKB-SubCell"/>
</dbReference>
<evidence type="ECO:0000256" key="12">
    <source>
        <dbReference type="RuleBase" id="RU000461"/>
    </source>
</evidence>
<accession>A0AAW1J8N5</accession>
<keyword evidence="7 12" id="KW-0560">Oxidoreductase</keyword>
<reference evidence="15" key="1">
    <citation type="submission" date="2024-03" db="EMBL/GenBank/DDBJ databases">
        <title>WGS assembly of Saponaria officinalis var. Norfolk2.</title>
        <authorList>
            <person name="Jenkins J."/>
            <person name="Shu S."/>
            <person name="Grimwood J."/>
            <person name="Barry K."/>
            <person name="Goodstein D."/>
            <person name="Schmutz J."/>
            <person name="Leebens-Mack J."/>
            <person name="Osbourn A."/>
        </authorList>
    </citation>
    <scope>NUCLEOTIDE SEQUENCE [LARGE SCALE GENOMIC DNA]</scope>
    <source>
        <strain evidence="15">JIC</strain>
    </source>
</reference>
<keyword evidence="6 14" id="KW-1133">Transmembrane helix</keyword>
<dbReference type="InterPro" id="IPR017972">
    <property type="entry name" value="Cyt_P450_CS"/>
</dbReference>
<keyword evidence="5 11" id="KW-0479">Metal-binding</keyword>
<evidence type="ECO:0000256" key="4">
    <source>
        <dbReference type="ARBA" id="ARBA00022692"/>
    </source>
</evidence>
<evidence type="ECO:0000256" key="11">
    <source>
        <dbReference type="PIRSR" id="PIRSR602401-1"/>
    </source>
</evidence>
<dbReference type="PANTHER" id="PTHR24282">
    <property type="entry name" value="CYTOCHROME P450 FAMILY MEMBER"/>
    <property type="match status" value="1"/>
</dbReference>
<dbReference type="PROSITE" id="PS00086">
    <property type="entry name" value="CYTOCHROME_P450"/>
    <property type="match status" value="1"/>
</dbReference>
<evidence type="ECO:0000256" key="10">
    <source>
        <dbReference type="ARBA" id="ARBA00023136"/>
    </source>
</evidence>
<dbReference type="Proteomes" id="UP001443914">
    <property type="component" value="Unassembled WGS sequence"/>
</dbReference>
<organism evidence="15 16">
    <name type="scientific">Saponaria officinalis</name>
    <name type="common">Common soapwort</name>
    <name type="synonym">Lychnis saponaria</name>
    <dbReference type="NCBI Taxonomy" id="3572"/>
    <lineage>
        <taxon>Eukaryota</taxon>
        <taxon>Viridiplantae</taxon>
        <taxon>Streptophyta</taxon>
        <taxon>Embryophyta</taxon>
        <taxon>Tracheophyta</taxon>
        <taxon>Spermatophyta</taxon>
        <taxon>Magnoliopsida</taxon>
        <taxon>eudicotyledons</taxon>
        <taxon>Gunneridae</taxon>
        <taxon>Pentapetalae</taxon>
        <taxon>Caryophyllales</taxon>
        <taxon>Caryophyllaceae</taxon>
        <taxon>Caryophylleae</taxon>
        <taxon>Saponaria</taxon>
    </lineage>
</organism>
<dbReference type="PRINTS" id="PR00463">
    <property type="entry name" value="EP450I"/>
</dbReference>
<dbReference type="Pfam" id="PF00067">
    <property type="entry name" value="p450"/>
    <property type="match status" value="1"/>
</dbReference>
<evidence type="ECO:0000256" key="14">
    <source>
        <dbReference type="SAM" id="Phobius"/>
    </source>
</evidence>
<dbReference type="InterPro" id="IPR002401">
    <property type="entry name" value="Cyt_P450_E_grp-I"/>
</dbReference>
<comment type="similarity">
    <text evidence="2 12">Belongs to the cytochrome P450 family.</text>
</comment>
<dbReference type="EMBL" id="JBDFQZ010000008">
    <property type="protein sequence ID" value="KAK9699130.1"/>
    <property type="molecule type" value="Genomic_DNA"/>
</dbReference>
<comment type="caution">
    <text evidence="15">The sequence shown here is derived from an EMBL/GenBank/DDBJ whole genome shotgun (WGS) entry which is preliminary data.</text>
</comment>
<evidence type="ECO:0000256" key="9">
    <source>
        <dbReference type="ARBA" id="ARBA00023033"/>
    </source>
</evidence>
<feature type="coiled-coil region" evidence="13">
    <location>
        <begin position="261"/>
        <end position="288"/>
    </location>
</feature>
<name>A0AAW1J8N5_SAPOF</name>
<feature type="binding site" description="axial binding residue" evidence="11">
    <location>
        <position position="476"/>
    </location>
    <ligand>
        <name>heme</name>
        <dbReference type="ChEBI" id="CHEBI:30413"/>
    </ligand>
    <ligandPart>
        <name>Fe</name>
        <dbReference type="ChEBI" id="CHEBI:18248"/>
    </ligandPart>
</feature>
<dbReference type="PRINTS" id="PR00385">
    <property type="entry name" value="P450"/>
</dbReference>
<dbReference type="InterPro" id="IPR036396">
    <property type="entry name" value="Cyt_P450_sf"/>
</dbReference>
<dbReference type="SUPFAM" id="SSF48264">
    <property type="entry name" value="Cytochrome P450"/>
    <property type="match status" value="1"/>
</dbReference>
<keyword evidence="16" id="KW-1185">Reference proteome</keyword>
<evidence type="ECO:0000256" key="3">
    <source>
        <dbReference type="ARBA" id="ARBA00022617"/>
    </source>
</evidence>
<dbReference type="GO" id="GO:0005506">
    <property type="term" value="F:iron ion binding"/>
    <property type="evidence" value="ECO:0007669"/>
    <property type="project" value="InterPro"/>
</dbReference>
<dbReference type="InterPro" id="IPR001128">
    <property type="entry name" value="Cyt_P450"/>
</dbReference>
<keyword evidence="8 11" id="KW-0408">Iron</keyword>
<evidence type="ECO:0000256" key="13">
    <source>
        <dbReference type="SAM" id="Coils"/>
    </source>
</evidence>
<evidence type="ECO:0000313" key="16">
    <source>
        <dbReference type="Proteomes" id="UP001443914"/>
    </source>
</evidence>
<evidence type="ECO:0000256" key="5">
    <source>
        <dbReference type="ARBA" id="ARBA00022723"/>
    </source>
</evidence>
<protein>
    <submittedName>
        <fullName evidence="15">Uncharacterized protein</fullName>
    </submittedName>
</protein>
<keyword evidence="10 14" id="KW-0472">Membrane</keyword>
<evidence type="ECO:0000256" key="6">
    <source>
        <dbReference type="ARBA" id="ARBA00022989"/>
    </source>
</evidence>
<keyword evidence="3 11" id="KW-0349">Heme</keyword>